<dbReference type="InterPro" id="IPR000182">
    <property type="entry name" value="GNAT_dom"/>
</dbReference>
<sequence length="261" mass="28645">MALLIDPSLEQVLEFCGRDPVERVFLEDVARRGGGRFVGSLRDDGLLSALCHVGANLVPSGADCEVFAPVAGLSRARMIIGETGAVSALWDAASWGMPTPREDRPGQPVYAIDEPPPPGETGLRAANLADLPFLLPACAAAHELELGVNPMQRDPDSFRWRTIAHIEEGRSWLWLEDGVIRFKAEASAWTPDAVQIQQVWTDPEAREQGFAGRALRDLCRLLLETTPTVTLFVRTDNAPALRLYESIGMRHVLTFRSLLLP</sequence>
<dbReference type="GO" id="GO:0016747">
    <property type="term" value="F:acyltransferase activity, transferring groups other than amino-acyl groups"/>
    <property type="evidence" value="ECO:0007669"/>
    <property type="project" value="InterPro"/>
</dbReference>
<gene>
    <name evidence="2" type="ORF">UFOPK2399_00495</name>
</gene>
<evidence type="ECO:0000259" key="1">
    <source>
        <dbReference type="PROSITE" id="PS51186"/>
    </source>
</evidence>
<dbReference type="InterPro" id="IPR016181">
    <property type="entry name" value="Acyl_CoA_acyltransferase"/>
</dbReference>
<dbReference type="EMBL" id="CAEZXP010000001">
    <property type="protein sequence ID" value="CAB4687970.1"/>
    <property type="molecule type" value="Genomic_DNA"/>
</dbReference>
<name>A0A6J6NMV4_9ZZZZ</name>
<dbReference type="Pfam" id="PF00583">
    <property type="entry name" value="Acetyltransf_1"/>
    <property type="match status" value="1"/>
</dbReference>
<proteinExistence type="predicted"/>
<dbReference type="SUPFAM" id="SSF55729">
    <property type="entry name" value="Acyl-CoA N-acyltransferases (Nat)"/>
    <property type="match status" value="1"/>
</dbReference>
<dbReference type="Pfam" id="PF13312">
    <property type="entry name" value="DUF4081"/>
    <property type="match status" value="1"/>
</dbReference>
<organism evidence="2">
    <name type="scientific">freshwater metagenome</name>
    <dbReference type="NCBI Taxonomy" id="449393"/>
    <lineage>
        <taxon>unclassified sequences</taxon>
        <taxon>metagenomes</taxon>
        <taxon>ecological metagenomes</taxon>
    </lineage>
</organism>
<accession>A0A6J6NMV4</accession>
<reference evidence="2" key="1">
    <citation type="submission" date="2020-05" db="EMBL/GenBank/DDBJ databases">
        <authorList>
            <person name="Chiriac C."/>
            <person name="Salcher M."/>
            <person name="Ghai R."/>
            <person name="Kavagutti S V."/>
        </authorList>
    </citation>
    <scope>NUCLEOTIDE SEQUENCE</scope>
</reference>
<dbReference type="Gene3D" id="3.40.630.30">
    <property type="match status" value="1"/>
</dbReference>
<evidence type="ECO:0000313" key="2">
    <source>
        <dbReference type="EMBL" id="CAB4687970.1"/>
    </source>
</evidence>
<dbReference type="PROSITE" id="PS51186">
    <property type="entry name" value="GNAT"/>
    <property type="match status" value="1"/>
</dbReference>
<dbReference type="AlphaFoldDB" id="A0A6J6NMV4"/>
<feature type="domain" description="N-acetyltransferase" evidence="1">
    <location>
        <begin position="121"/>
        <end position="261"/>
    </location>
</feature>
<dbReference type="InterPro" id="IPR025289">
    <property type="entry name" value="DUF4081"/>
</dbReference>
<protein>
    <submittedName>
        <fullName evidence="2">Unannotated protein</fullName>
    </submittedName>
</protein>